<evidence type="ECO:0000256" key="5">
    <source>
        <dbReference type="SAM" id="MobiDB-lite"/>
    </source>
</evidence>
<dbReference type="EMBL" id="JYDP01000006">
    <property type="protein sequence ID" value="KRZ17485.1"/>
    <property type="molecule type" value="Genomic_DNA"/>
</dbReference>
<comment type="similarity">
    <text evidence="2">Belongs to the mitochondrial carrier (TC 2.A.29) family.</text>
</comment>
<dbReference type="GO" id="GO:1904983">
    <property type="term" value="P:glycine import into mitochondrion"/>
    <property type="evidence" value="ECO:0007669"/>
    <property type="project" value="TreeGrafter"/>
</dbReference>
<keyword evidence="8" id="KW-1185">Reference proteome</keyword>
<evidence type="ECO:0000256" key="2">
    <source>
        <dbReference type="ARBA" id="ARBA00006375"/>
    </source>
</evidence>
<dbReference type="GO" id="GO:0005739">
    <property type="term" value="C:mitochondrion"/>
    <property type="evidence" value="ECO:0007669"/>
    <property type="project" value="TreeGrafter"/>
</dbReference>
<organism evidence="7 8">
    <name type="scientific">Trichinella zimbabwensis</name>
    <dbReference type="NCBI Taxonomy" id="268475"/>
    <lineage>
        <taxon>Eukaryota</taxon>
        <taxon>Metazoa</taxon>
        <taxon>Ecdysozoa</taxon>
        <taxon>Nematoda</taxon>
        <taxon>Enoplea</taxon>
        <taxon>Dorylaimia</taxon>
        <taxon>Trichinellida</taxon>
        <taxon>Trichinellidae</taxon>
        <taxon>Trichinella</taxon>
    </lineage>
</organism>
<dbReference type="GO" id="GO:0015187">
    <property type="term" value="F:glycine transmembrane transporter activity"/>
    <property type="evidence" value="ECO:0007669"/>
    <property type="project" value="TreeGrafter"/>
</dbReference>
<keyword evidence="6" id="KW-0732">Signal</keyword>
<comment type="caution">
    <text evidence="7">The sequence shown here is derived from an EMBL/GenBank/DDBJ whole genome shotgun (WGS) entry which is preliminary data.</text>
</comment>
<evidence type="ECO:0000256" key="6">
    <source>
        <dbReference type="SAM" id="SignalP"/>
    </source>
</evidence>
<accession>A0A0V1I3S0</accession>
<feature type="compositionally biased region" description="Basic residues" evidence="5">
    <location>
        <begin position="18"/>
        <end position="37"/>
    </location>
</feature>
<dbReference type="Pfam" id="PF00153">
    <property type="entry name" value="Mito_carr"/>
    <property type="match status" value="3"/>
</dbReference>
<feature type="compositionally biased region" description="Basic residues" evidence="5">
    <location>
        <begin position="61"/>
        <end position="72"/>
    </location>
</feature>
<dbReference type="InterPro" id="IPR018108">
    <property type="entry name" value="MCP_transmembrane"/>
</dbReference>
<dbReference type="Proteomes" id="UP000055024">
    <property type="component" value="Unassembled WGS sequence"/>
</dbReference>
<feature type="signal peptide" evidence="6">
    <location>
        <begin position="1"/>
        <end position="17"/>
    </location>
</feature>
<evidence type="ECO:0000256" key="1">
    <source>
        <dbReference type="ARBA" id="ARBA00004141"/>
    </source>
</evidence>
<evidence type="ECO:0000313" key="7">
    <source>
        <dbReference type="EMBL" id="KRZ17485.1"/>
    </source>
</evidence>
<feature type="non-terminal residue" evidence="7">
    <location>
        <position position="487"/>
    </location>
</feature>
<dbReference type="InterPro" id="IPR023395">
    <property type="entry name" value="MCP_dom_sf"/>
</dbReference>
<evidence type="ECO:0000256" key="3">
    <source>
        <dbReference type="ARBA" id="ARBA00022692"/>
    </source>
</evidence>
<feature type="compositionally biased region" description="Basic and acidic residues" evidence="5">
    <location>
        <begin position="46"/>
        <end position="60"/>
    </location>
</feature>
<dbReference type="PANTHER" id="PTHR46181">
    <property type="entry name" value="MITOCHONDRIAL GLYCINE TRANSPORTER"/>
    <property type="match status" value="1"/>
</dbReference>
<comment type="subcellular location">
    <subcellularLocation>
        <location evidence="1">Membrane</location>
        <topology evidence="1">Multi-pass membrane protein</topology>
    </subcellularLocation>
</comment>
<name>A0A0V1I3S0_9BILA</name>
<feature type="chain" id="PRO_5006879661" evidence="6">
    <location>
        <begin position="18"/>
        <end position="487"/>
    </location>
</feature>
<dbReference type="PANTHER" id="PTHR46181:SF3">
    <property type="entry name" value="MITOCHONDRIAL GLYCINE TRANSPORTER"/>
    <property type="match status" value="1"/>
</dbReference>
<dbReference type="STRING" id="268475.A0A0V1I3S0"/>
<dbReference type="OrthoDB" id="1924968at2759"/>
<feature type="region of interest" description="Disordered" evidence="5">
    <location>
        <begin position="18"/>
        <end position="72"/>
    </location>
</feature>
<keyword evidence="3" id="KW-0812">Transmembrane</keyword>
<keyword evidence="4" id="KW-0472">Membrane</keyword>
<dbReference type="Gene3D" id="1.50.40.10">
    <property type="entry name" value="Mitochondrial carrier domain"/>
    <property type="match status" value="2"/>
</dbReference>
<dbReference type="SUPFAM" id="SSF103506">
    <property type="entry name" value="Mitochondrial carrier"/>
    <property type="match status" value="1"/>
</dbReference>
<proteinExistence type="inferred from homology"/>
<sequence>LLISILLFVYMSKYSSSHHQKRDNWKSKHGRSGHRRSQSSDESSDEYSRRRSENSREKPSHSKSHHSFKRHSSKNTMVKKVELLKNKIKSDLTIAENYMKANANMEKEVKNMLTDGDRWKEISEIEKSGFAPQSFLIEDECNTFDTLENASDYFEGELTVPAVKIPEVLFTDANKKFSIWLKRIIILFCILKNVIFIYSVMKLNASTLSQEPTLHTIIFGLAAGACSSVLFQPFDVIKTRFQNPSPALRHASVFEISLHTFKGEGIRGFWKGTWPTLCRMVPGVGFYFFQIQLIDNFLSANIQPNLRHLLVGFSARALTTVAFLPLTIVKTRYESFHYSYHSIAQAIRLIIRKQRIRGLTAGIIPTILRDAPYSGLYLMFYRFQMRFLEQHLDTRFTDMQRFGCGFLAGGVACLLTQPFDTVRSRMQLFSTAEGSSLLAARQLIAKGGFLALFRGYTLRMTRKSLMSALNWTLFDRMCESAENKRKN</sequence>
<feature type="non-terminal residue" evidence="7">
    <location>
        <position position="1"/>
    </location>
</feature>
<evidence type="ECO:0000313" key="8">
    <source>
        <dbReference type="Proteomes" id="UP000055024"/>
    </source>
</evidence>
<dbReference type="GO" id="GO:0016020">
    <property type="term" value="C:membrane"/>
    <property type="evidence" value="ECO:0007669"/>
    <property type="project" value="UniProtKB-SubCell"/>
</dbReference>
<dbReference type="AlphaFoldDB" id="A0A0V1I3S0"/>
<reference evidence="7 8" key="1">
    <citation type="submission" date="2015-01" db="EMBL/GenBank/DDBJ databases">
        <title>Evolution of Trichinella species and genotypes.</title>
        <authorList>
            <person name="Korhonen P.K."/>
            <person name="Edoardo P."/>
            <person name="Giuseppe L.R."/>
            <person name="Gasser R.B."/>
        </authorList>
    </citation>
    <scope>NUCLEOTIDE SEQUENCE [LARGE SCALE GENOMIC DNA]</scope>
    <source>
        <strain evidence="7">ISS1029</strain>
    </source>
</reference>
<gene>
    <name evidence="7" type="primary">Slc25a38</name>
    <name evidence="7" type="ORF">T11_6451</name>
</gene>
<evidence type="ECO:0000256" key="4">
    <source>
        <dbReference type="ARBA" id="ARBA00023136"/>
    </source>
</evidence>
<protein>
    <submittedName>
        <fullName evidence="7">Solute carrier family 25 member 38</fullName>
    </submittedName>
</protein>